<keyword evidence="22" id="KW-1185">Reference proteome</keyword>
<evidence type="ECO:0000256" key="16">
    <source>
        <dbReference type="ARBA" id="ARBA00023316"/>
    </source>
</evidence>
<dbReference type="Pfam" id="PF01565">
    <property type="entry name" value="FAD_binding_4"/>
    <property type="match status" value="1"/>
</dbReference>
<evidence type="ECO:0000313" key="21">
    <source>
        <dbReference type="EMBL" id="GAV19530.1"/>
    </source>
</evidence>
<dbReference type="Gene3D" id="3.30.465.10">
    <property type="match status" value="1"/>
</dbReference>
<dbReference type="InterPro" id="IPR003170">
    <property type="entry name" value="MurB"/>
</dbReference>
<dbReference type="RefSeq" id="WP_227819306.1">
    <property type="nucleotide sequence ID" value="NZ_BDFD01000003.1"/>
</dbReference>
<dbReference type="EMBL" id="BDFD01000003">
    <property type="protein sequence ID" value="GAV19530.1"/>
    <property type="molecule type" value="Genomic_DNA"/>
</dbReference>
<feature type="active site" evidence="19">
    <location>
        <position position="187"/>
    </location>
</feature>
<organism evidence="21 22">
    <name type="scientific">Mariprofundus micogutta</name>
    <dbReference type="NCBI Taxonomy" id="1921010"/>
    <lineage>
        <taxon>Bacteria</taxon>
        <taxon>Pseudomonadati</taxon>
        <taxon>Pseudomonadota</taxon>
        <taxon>Candidatius Mariprofundia</taxon>
        <taxon>Mariprofundales</taxon>
        <taxon>Mariprofundaceae</taxon>
        <taxon>Mariprofundus</taxon>
    </lineage>
</organism>
<dbReference type="HAMAP" id="MF_00037">
    <property type="entry name" value="MurB"/>
    <property type="match status" value="1"/>
</dbReference>
<keyword evidence="9 19" id="KW-0285">Flavoprotein</keyword>
<dbReference type="Pfam" id="PF02873">
    <property type="entry name" value="MurB_C"/>
    <property type="match status" value="1"/>
</dbReference>
<evidence type="ECO:0000256" key="13">
    <source>
        <dbReference type="ARBA" id="ARBA00022984"/>
    </source>
</evidence>
<dbReference type="GO" id="GO:0071949">
    <property type="term" value="F:FAD binding"/>
    <property type="evidence" value="ECO:0007669"/>
    <property type="project" value="InterPro"/>
</dbReference>
<keyword evidence="13 19" id="KW-0573">Peptidoglycan synthesis</keyword>
<comment type="pathway">
    <text evidence="4 19">Cell wall biogenesis; peptidoglycan biosynthesis.</text>
</comment>
<evidence type="ECO:0000256" key="19">
    <source>
        <dbReference type="HAMAP-Rule" id="MF_00037"/>
    </source>
</evidence>
<dbReference type="Gene3D" id="3.30.43.10">
    <property type="entry name" value="Uridine Diphospho-n-acetylenolpyruvylglucosamine Reductase, domain 2"/>
    <property type="match status" value="1"/>
</dbReference>
<keyword evidence="14 19" id="KW-0560">Oxidoreductase</keyword>
<comment type="subcellular location">
    <subcellularLocation>
        <location evidence="3 19">Cytoplasm</location>
    </subcellularLocation>
</comment>
<gene>
    <name evidence="19" type="primary">murB</name>
    <name evidence="21" type="ORF">MMIC_P0466</name>
</gene>
<dbReference type="SUPFAM" id="SSF56194">
    <property type="entry name" value="Uridine diphospho-N-Acetylenolpyruvylglucosamine reductase, MurB, C-terminal domain"/>
    <property type="match status" value="1"/>
</dbReference>
<evidence type="ECO:0000256" key="1">
    <source>
        <dbReference type="ARBA" id="ARBA00001974"/>
    </source>
</evidence>
<dbReference type="STRING" id="1921010.MMIC_P0466"/>
<protein>
    <recommendedName>
        <fullName evidence="6 19">UDP-N-acetylenolpyruvoylglucosamine reductase</fullName>
        <ecNumber evidence="5 19">1.3.1.98</ecNumber>
    </recommendedName>
    <alternativeName>
        <fullName evidence="17 19">UDP-N-acetylmuramate dehydrogenase</fullName>
    </alternativeName>
</protein>
<dbReference type="GO" id="GO:0009252">
    <property type="term" value="P:peptidoglycan biosynthetic process"/>
    <property type="evidence" value="ECO:0007669"/>
    <property type="project" value="UniProtKB-UniRule"/>
</dbReference>
<evidence type="ECO:0000256" key="18">
    <source>
        <dbReference type="ARBA" id="ARBA00048914"/>
    </source>
</evidence>
<name>A0A1L8CKU7_9PROT</name>
<reference evidence="21 22" key="1">
    <citation type="journal article" date="2017" name="Arch. Microbiol.">
        <title>Mariprofundus micogutta sp. nov., a novel iron-oxidizing zetaproteobacterium isolated from a deep-sea hydrothermal field at the Bayonnaise knoll of the Izu-Ogasawara arc, and a description of Mariprofundales ord. nov. and Zetaproteobacteria classis nov.</title>
        <authorList>
            <person name="Makita H."/>
            <person name="Tanaka E."/>
            <person name="Mitsunobu S."/>
            <person name="Miyazaki M."/>
            <person name="Nunoura T."/>
            <person name="Uematsu K."/>
            <person name="Takaki Y."/>
            <person name="Nishi S."/>
            <person name="Shimamura S."/>
            <person name="Takai K."/>
        </authorList>
    </citation>
    <scope>NUCLEOTIDE SEQUENCE [LARGE SCALE GENOMIC DNA]</scope>
    <source>
        <strain evidence="21 22">ET2</strain>
    </source>
</reference>
<evidence type="ECO:0000256" key="5">
    <source>
        <dbReference type="ARBA" id="ARBA00012518"/>
    </source>
</evidence>
<dbReference type="NCBIfam" id="TIGR00179">
    <property type="entry name" value="murB"/>
    <property type="match status" value="1"/>
</dbReference>
<keyword evidence="8 19" id="KW-0132">Cell division</keyword>
<dbReference type="PANTHER" id="PTHR21071:SF4">
    <property type="entry name" value="UDP-N-ACETYLENOLPYRUVOYLGLUCOSAMINE REDUCTASE"/>
    <property type="match status" value="1"/>
</dbReference>
<keyword evidence="16 19" id="KW-0961">Cell wall biogenesis/degradation</keyword>
<keyword evidence="15 19" id="KW-0131">Cell cycle</keyword>
<accession>A0A1L8CKU7</accession>
<dbReference type="GO" id="GO:0008762">
    <property type="term" value="F:UDP-N-acetylmuramate dehydrogenase activity"/>
    <property type="evidence" value="ECO:0007669"/>
    <property type="project" value="UniProtKB-UniRule"/>
</dbReference>
<evidence type="ECO:0000256" key="14">
    <source>
        <dbReference type="ARBA" id="ARBA00023002"/>
    </source>
</evidence>
<dbReference type="InterPro" id="IPR006094">
    <property type="entry name" value="Oxid_FAD_bind_N"/>
</dbReference>
<feature type="active site" evidence="19">
    <location>
        <position position="306"/>
    </location>
</feature>
<dbReference type="InterPro" id="IPR036318">
    <property type="entry name" value="FAD-bd_PCMH-like_sf"/>
</dbReference>
<dbReference type="Gene3D" id="3.90.78.10">
    <property type="entry name" value="UDP-N-acetylenolpyruvoylglucosamine reductase, C-terminal domain"/>
    <property type="match status" value="1"/>
</dbReference>
<feature type="active site" description="Proton donor" evidence="19">
    <location>
        <position position="236"/>
    </location>
</feature>
<dbReference type="GO" id="GO:0008360">
    <property type="term" value="P:regulation of cell shape"/>
    <property type="evidence" value="ECO:0007669"/>
    <property type="project" value="UniProtKB-KW"/>
</dbReference>
<comment type="similarity">
    <text evidence="19">Belongs to the MurB family.</text>
</comment>
<feature type="domain" description="FAD-binding PCMH-type" evidence="20">
    <location>
        <begin position="44"/>
        <end position="207"/>
    </location>
</feature>
<evidence type="ECO:0000256" key="12">
    <source>
        <dbReference type="ARBA" id="ARBA00022960"/>
    </source>
</evidence>
<dbReference type="SUPFAM" id="SSF56176">
    <property type="entry name" value="FAD-binding/transporter-associated domain-like"/>
    <property type="match status" value="1"/>
</dbReference>
<dbReference type="InterPro" id="IPR016166">
    <property type="entry name" value="FAD-bd_PCMH"/>
</dbReference>
<evidence type="ECO:0000256" key="8">
    <source>
        <dbReference type="ARBA" id="ARBA00022618"/>
    </source>
</evidence>
<keyword evidence="11 19" id="KW-0521">NADP</keyword>
<dbReference type="GO" id="GO:0005829">
    <property type="term" value="C:cytosol"/>
    <property type="evidence" value="ECO:0007669"/>
    <property type="project" value="TreeGrafter"/>
</dbReference>
<dbReference type="Proteomes" id="UP000231632">
    <property type="component" value="Unassembled WGS sequence"/>
</dbReference>
<proteinExistence type="inferred from homology"/>
<dbReference type="UniPathway" id="UPA00219"/>
<evidence type="ECO:0000256" key="15">
    <source>
        <dbReference type="ARBA" id="ARBA00023306"/>
    </source>
</evidence>
<evidence type="ECO:0000259" key="20">
    <source>
        <dbReference type="PROSITE" id="PS51387"/>
    </source>
</evidence>
<evidence type="ECO:0000256" key="11">
    <source>
        <dbReference type="ARBA" id="ARBA00022857"/>
    </source>
</evidence>
<keyword evidence="10 19" id="KW-0274">FAD</keyword>
<dbReference type="InterPro" id="IPR036635">
    <property type="entry name" value="MurB_C_sf"/>
</dbReference>
<dbReference type="PANTHER" id="PTHR21071">
    <property type="entry name" value="UDP-N-ACETYLENOLPYRUVOYLGLUCOSAMINE REDUCTASE"/>
    <property type="match status" value="1"/>
</dbReference>
<dbReference type="EC" id="1.3.1.98" evidence="5 19"/>
<comment type="caution">
    <text evidence="21">The sequence shown here is derived from an EMBL/GenBank/DDBJ whole genome shotgun (WGS) entry which is preliminary data.</text>
</comment>
<keyword evidence="7 19" id="KW-0963">Cytoplasm</keyword>
<evidence type="ECO:0000256" key="10">
    <source>
        <dbReference type="ARBA" id="ARBA00022827"/>
    </source>
</evidence>
<dbReference type="GO" id="GO:0071555">
    <property type="term" value="P:cell wall organization"/>
    <property type="evidence" value="ECO:0007669"/>
    <property type="project" value="UniProtKB-KW"/>
</dbReference>
<dbReference type="InterPro" id="IPR016169">
    <property type="entry name" value="FAD-bd_PCMH_sub2"/>
</dbReference>
<dbReference type="InterPro" id="IPR016167">
    <property type="entry name" value="FAD-bd_PCMH_sub1"/>
</dbReference>
<comment type="function">
    <text evidence="2 19">Cell wall formation.</text>
</comment>
<dbReference type="AlphaFoldDB" id="A0A1L8CKU7"/>
<evidence type="ECO:0000313" key="22">
    <source>
        <dbReference type="Proteomes" id="UP000231632"/>
    </source>
</evidence>
<evidence type="ECO:0000256" key="17">
    <source>
        <dbReference type="ARBA" id="ARBA00031026"/>
    </source>
</evidence>
<evidence type="ECO:0000256" key="6">
    <source>
        <dbReference type="ARBA" id="ARBA00015188"/>
    </source>
</evidence>
<keyword evidence="12 19" id="KW-0133">Cell shape</keyword>
<sequence length="314" mass="34099">MNAAQSLHEIAELMQKHTQEWVSALHELGKFSEQEPMSRHTTLAVGGPARWFLRPHDRDSLMAAMALIPTDVEILPLGRGSNMLVPDGGFDGLVVDLSKLNDFKFDGCIVSAGAGVRMGRFSRQCADHGLSGCEFMATVPGDIGGGVAMNAGCFAQQVSDSLIAIQVVLRSGELKELDAADLQLAYRHATLPAQSLVVSATFELHPDSPDQIRERMRSMRSRRSATQPLSQPNCGSVFKNPEGDHAARLVEAAGLKGFQIGGARISSQHANFIVNEGEASSSDIVDLIRRAQRVVEEEFDIRLEPEVRMIGELL</sequence>
<evidence type="ECO:0000256" key="9">
    <source>
        <dbReference type="ARBA" id="ARBA00022630"/>
    </source>
</evidence>
<evidence type="ECO:0000256" key="3">
    <source>
        <dbReference type="ARBA" id="ARBA00004496"/>
    </source>
</evidence>
<dbReference type="NCBIfam" id="NF010480">
    <property type="entry name" value="PRK13905.1"/>
    <property type="match status" value="1"/>
</dbReference>
<evidence type="ECO:0000256" key="4">
    <source>
        <dbReference type="ARBA" id="ARBA00004752"/>
    </source>
</evidence>
<comment type="cofactor">
    <cofactor evidence="1 19">
        <name>FAD</name>
        <dbReference type="ChEBI" id="CHEBI:57692"/>
    </cofactor>
</comment>
<dbReference type="PROSITE" id="PS51387">
    <property type="entry name" value="FAD_PCMH"/>
    <property type="match status" value="1"/>
</dbReference>
<dbReference type="InterPro" id="IPR011601">
    <property type="entry name" value="MurB_C"/>
</dbReference>
<comment type="catalytic activity">
    <reaction evidence="18 19">
        <text>UDP-N-acetyl-alpha-D-muramate + NADP(+) = UDP-N-acetyl-3-O-(1-carboxyvinyl)-alpha-D-glucosamine + NADPH + H(+)</text>
        <dbReference type="Rhea" id="RHEA:12248"/>
        <dbReference type="ChEBI" id="CHEBI:15378"/>
        <dbReference type="ChEBI" id="CHEBI:57783"/>
        <dbReference type="ChEBI" id="CHEBI:58349"/>
        <dbReference type="ChEBI" id="CHEBI:68483"/>
        <dbReference type="ChEBI" id="CHEBI:70757"/>
        <dbReference type="EC" id="1.3.1.98"/>
    </reaction>
</comment>
<evidence type="ECO:0000256" key="2">
    <source>
        <dbReference type="ARBA" id="ARBA00003921"/>
    </source>
</evidence>
<dbReference type="GO" id="GO:0051301">
    <property type="term" value="P:cell division"/>
    <property type="evidence" value="ECO:0007669"/>
    <property type="project" value="UniProtKB-KW"/>
</dbReference>
<evidence type="ECO:0000256" key="7">
    <source>
        <dbReference type="ARBA" id="ARBA00022490"/>
    </source>
</evidence>